<dbReference type="STRING" id="858640.A3K86_20040"/>
<dbReference type="InterPro" id="IPR005031">
    <property type="entry name" value="COQ10_START"/>
</dbReference>
<evidence type="ECO:0000259" key="3">
    <source>
        <dbReference type="Pfam" id="PF03364"/>
    </source>
</evidence>
<evidence type="ECO:0000256" key="2">
    <source>
        <dbReference type="ARBA" id="ARBA00022649"/>
    </source>
</evidence>
<accession>A0A178K1R6</accession>
<name>A0A178K1R6_9GAMM</name>
<dbReference type="CDD" id="cd07821">
    <property type="entry name" value="PYR_PYL_RCAR_like"/>
    <property type="match status" value="1"/>
</dbReference>
<dbReference type="RefSeq" id="WP_068335670.1">
    <property type="nucleotide sequence ID" value="NZ_LVHF01000033.1"/>
</dbReference>
<gene>
    <name evidence="4" type="ORF">A3K86_20040</name>
</gene>
<dbReference type="AlphaFoldDB" id="A0A178K1R6"/>
<evidence type="ECO:0000313" key="5">
    <source>
        <dbReference type="Proteomes" id="UP000078503"/>
    </source>
</evidence>
<dbReference type="EMBL" id="LVHF01000033">
    <property type="protein sequence ID" value="OAN11250.1"/>
    <property type="molecule type" value="Genomic_DNA"/>
</dbReference>
<dbReference type="Pfam" id="PF03364">
    <property type="entry name" value="Polyketide_cyc"/>
    <property type="match status" value="1"/>
</dbReference>
<evidence type="ECO:0000313" key="4">
    <source>
        <dbReference type="EMBL" id="OAN11250.1"/>
    </source>
</evidence>
<evidence type="ECO:0000256" key="1">
    <source>
        <dbReference type="ARBA" id="ARBA00008918"/>
    </source>
</evidence>
<sequence>MSVHQITIEQTAQVPRKVLFNLLADHENLNRFFHGQFSLVKAGTPETNGIGAVRQVSAGPFTYQEQIIDYKENEHLHYKVIQGGPVKEHGSWIQIQSLNAKQSRIHYRIMFSPKVEGTGWLIKFILEQELKKALQHIAKHGEKEWQS</sequence>
<dbReference type="SUPFAM" id="SSF55961">
    <property type="entry name" value="Bet v1-like"/>
    <property type="match status" value="1"/>
</dbReference>
<comment type="similarity">
    <text evidence="1">Belongs to the ribosome association toxin RatA family.</text>
</comment>
<dbReference type="InterPro" id="IPR023393">
    <property type="entry name" value="START-like_dom_sf"/>
</dbReference>
<proteinExistence type="inferred from homology"/>
<reference evidence="4 5" key="1">
    <citation type="submission" date="2016-03" db="EMBL/GenBank/DDBJ databases">
        <title>Photobacterium proteolyticum sp. nov. a protease producing bacterium isolated from ocean sediments of Laizhou Bay.</title>
        <authorList>
            <person name="Li Y."/>
        </authorList>
    </citation>
    <scope>NUCLEOTIDE SEQUENCE [LARGE SCALE GENOMIC DNA]</scope>
    <source>
        <strain evidence="4 5">R-40508</strain>
    </source>
</reference>
<dbReference type="Proteomes" id="UP000078503">
    <property type="component" value="Unassembled WGS sequence"/>
</dbReference>
<organism evidence="4 5">
    <name type="scientific">Photobacterium jeanii</name>
    <dbReference type="NCBI Taxonomy" id="858640"/>
    <lineage>
        <taxon>Bacteria</taxon>
        <taxon>Pseudomonadati</taxon>
        <taxon>Pseudomonadota</taxon>
        <taxon>Gammaproteobacteria</taxon>
        <taxon>Vibrionales</taxon>
        <taxon>Vibrionaceae</taxon>
        <taxon>Photobacterium</taxon>
    </lineage>
</organism>
<comment type="caution">
    <text evidence="4">The sequence shown here is derived from an EMBL/GenBank/DDBJ whole genome shotgun (WGS) entry which is preliminary data.</text>
</comment>
<protein>
    <recommendedName>
        <fullName evidence="3">Coenzyme Q-binding protein COQ10 START domain-containing protein</fullName>
    </recommendedName>
</protein>
<dbReference type="OrthoDB" id="4459835at2"/>
<keyword evidence="2" id="KW-1277">Toxin-antitoxin system</keyword>
<feature type="domain" description="Coenzyme Q-binding protein COQ10 START" evidence="3">
    <location>
        <begin position="14"/>
        <end position="136"/>
    </location>
</feature>
<keyword evidence="5" id="KW-1185">Reference proteome</keyword>
<dbReference type="Gene3D" id="3.30.530.20">
    <property type="match status" value="1"/>
</dbReference>